<dbReference type="GO" id="GO:0016853">
    <property type="term" value="F:isomerase activity"/>
    <property type="evidence" value="ECO:0007669"/>
    <property type="project" value="UniProtKB-KW"/>
</dbReference>
<dbReference type="EC" id="5.2.1.8" evidence="4"/>
<comment type="catalytic activity">
    <reaction evidence="4">
        <text>[protein]-peptidylproline (omega=180) = [protein]-peptidylproline (omega=0)</text>
        <dbReference type="Rhea" id="RHEA:16237"/>
        <dbReference type="Rhea" id="RHEA-COMP:10747"/>
        <dbReference type="Rhea" id="RHEA-COMP:10748"/>
        <dbReference type="ChEBI" id="CHEBI:83833"/>
        <dbReference type="ChEBI" id="CHEBI:83834"/>
        <dbReference type="EC" id="5.2.1.8"/>
    </reaction>
</comment>
<dbReference type="InterPro" id="IPR029000">
    <property type="entry name" value="Cyclophilin-like_dom_sf"/>
</dbReference>
<comment type="similarity">
    <text evidence="1 4">Belongs to the cyclophilin-type PPIase family.</text>
</comment>
<comment type="function">
    <text evidence="4">PPIases accelerate the folding of proteins. It catalyzes the cis-trans isomerization of proline imidic peptide bonds in oligopeptides.</text>
</comment>
<name>A0ABQ7GKB3_DUNSA</name>
<dbReference type="Pfam" id="PF00160">
    <property type="entry name" value="Pro_isomerase"/>
    <property type="match status" value="1"/>
</dbReference>
<feature type="domain" description="PPIase cyclophilin-type" evidence="5">
    <location>
        <begin position="57"/>
        <end position="214"/>
    </location>
</feature>
<dbReference type="EMBL" id="MU069725">
    <property type="protein sequence ID" value="KAF5835057.1"/>
    <property type="molecule type" value="Genomic_DNA"/>
</dbReference>
<keyword evidence="3 4" id="KW-0413">Isomerase</keyword>
<evidence type="ECO:0000256" key="3">
    <source>
        <dbReference type="ARBA" id="ARBA00023235"/>
    </source>
</evidence>
<dbReference type="InterPro" id="IPR002130">
    <property type="entry name" value="Cyclophilin-type_PPIase_dom"/>
</dbReference>
<evidence type="ECO:0000256" key="2">
    <source>
        <dbReference type="ARBA" id="ARBA00023110"/>
    </source>
</evidence>
<dbReference type="Proteomes" id="UP000815325">
    <property type="component" value="Unassembled WGS sequence"/>
</dbReference>
<gene>
    <name evidence="6" type="ORF">DUNSADRAFT_8001</name>
</gene>
<sequence>MKSISSLVRLLQFGLGGVPVESLDEEQQQLLLESIASDPAWASRGQPSCQKPFQLRAGRLVLDLFDAEVPKTTANFKALCTGEKGLGKASKKPLHFRGCKFHRIMKDFMAQGGDVVRGDGSGGDSIYNGAFNDEKKGLTLKHDARGVLSMANSGKNTNTSQFFLTLAPTPHLDGKHVVFGRVCEGMEVLDRINQDAASQDGTPKADVTIAECGIL</sequence>
<dbReference type="PROSITE" id="PS00170">
    <property type="entry name" value="CSA_PPIASE_1"/>
    <property type="match status" value="1"/>
</dbReference>
<evidence type="ECO:0000313" key="6">
    <source>
        <dbReference type="EMBL" id="KAF5835057.1"/>
    </source>
</evidence>
<dbReference type="InterPro" id="IPR020892">
    <property type="entry name" value="Cyclophilin-type_PPIase_CS"/>
</dbReference>
<comment type="caution">
    <text evidence="6">The sequence shown here is derived from an EMBL/GenBank/DDBJ whole genome shotgun (WGS) entry which is preliminary data.</text>
</comment>
<evidence type="ECO:0000256" key="4">
    <source>
        <dbReference type="RuleBase" id="RU363019"/>
    </source>
</evidence>
<accession>A0ABQ7GKB3</accession>
<protein>
    <recommendedName>
        <fullName evidence="4">Peptidyl-prolyl cis-trans isomerase</fullName>
        <shortName evidence="4">PPIase</shortName>
        <ecNumber evidence="4">5.2.1.8</ecNumber>
    </recommendedName>
</protein>
<organism evidence="6 7">
    <name type="scientific">Dunaliella salina</name>
    <name type="common">Green alga</name>
    <name type="synonym">Protococcus salinus</name>
    <dbReference type="NCBI Taxonomy" id="3046"/>
    <lineage>
        <taxon>Eukaryota</taxon>
        <taxon>Viridiplantae</taxon>
        <taxon>Chlorophyta</taxon>
        <taxon>core chlorophytes</taxon>
        <taxon>Chlorophyceae</taxon>
        <taxon>CS clade</taxon>
        <taxon>Chlamydomonadales</taxon>
        <taxon>Dunaliellaceae</taxon>
        <taxon>Dunaliella</taxon>
    </lineage>
</organism>
<dbReference type="PANTHER" id="PTHR11071">
    <property type="entry name" value="PEPTIDYL-PROLYL CIS-TRANS ISOMERASE"/>
    <property type="match status" value="1"/>
</dbReference>
<dbReference type="Gene3D" id="2.40.100.10">
    <property type="entry name" value="Cyclophilin-like"/>
    <property type="match status" value="1"/>
</dbReference>
<evidence type="ECO:0000259" key="5">
    <source>
        <dbReference type="PROSITE" id="PS50072"/>
    </source>
</evidence>
<proteinExistence type="inferred from homology"/>
<evidence type="ECO:0000256" key="1">
    <source>
        <dbReference type="ARBA" id="ARBA00007365"/>
    </source>
</evidence>
<dbReference type="PANTHER" id="PTHR11071:SF561">
    <property type="entry name" value="PEPTIDYL-PROLYL CIS-TRANS ISOMERASE D-RELATED"/>
    <property type="match status" value="1"/>
</dbReference>
<dbReference type="PROSITE" id="PS50072">
    <property type="entry name" value="CSA_PPIASE_2"/>
    <property type="match status" value="1"/>
</dbReference>
<keyword evidence="7" id="KW-1185">Reference proteome</keyword>
<dbReference type="SUPFAM" id="SSF50891">
    <property type="entry name" value="Cyclophilin-like"/>
    <property type="match status" value="1"/>
</dbReference>
<evidence type="ECO:0000313" key="7">
    <source>
        <dbReference type="Proteomes" id="UP000815325"/>
    </source>
</evidence>
<reference evidence="6" key="1">
    <citation type="submission" date="2017-08" db="EMBL/GenBank/DDBJ databases">
        <authorList>
            <person name="Polle J.E."/>
            <person name="Barry K."/>
            <person name="Cushman J."/>
            <person name="Schmutz J."/>
            <person name="Tran D."/>
            <person name="Hathwaick L.T."/>
            <person name="Yim W.C."/>
            <person name="Jenkins J."/>
            <person name="Mckie-Krisberg Z.M."/>
            <person name="Prochnik S."/>
            <person name="Lindquist E."/>
            <person name="Dockter R.B."/>
            <person name="Adam C."/>
            <person name="Molina H."/>
            <person name="Bunkerborg J."/>
            <person name="Jin E."/>
            <person name="Buchheim M."/>
            <person name="Magnuson J."/>
        </authorList>
    </citation>
    <scope>NUCLEOTIDE SEQUENCE</scope>
    <source>
        <strain evidence="6">CCAP 19/18</strain>
    </source>
</reference>
<dbReference type="PRINTS" id="PR00153">
    <property type="entry name" value="CSAPPISMRASE"/>
</dbReference>
<keyword evidence="2 4" id="KW-0697">Rotamase</keyword>